<dbReference type="Proteomes" id="UP000287233">
    <property type="component" value="Chromosome"/>
</dbReference>
<evidence type="ECO:0000313" key="1">
    <source>
        <dbReference type="EMBL" id="QAA76556.1"/>
    </source>
</evidence>
<dbReference type="AlphaFoldDB" id="A0A410FU26"/>
<proteinExistence type="predicted"/>
<reference evidence="2" key="1">
    <citation type="submission" date="2018-12" db="EMBL/GenBank/DDBJ databases">
        <title>Complete genome sequence of an uncultured bacterium of the candidate phylum Bipolaricaulota.</title>
        <authorList>
            <person name="Kadnikov V.V."/>
            <person name="Mardanov A.V."/>
            <person name="Beletsky A.V."/>
            <person name="Frank Y.A."/>
            <person name="Karnachuk O.V."/>
            <person name="Ravin N.V."/>
        </authorList>
    </citation>
    <scope>NUCLEOTIDE SEQUENCE [LARGE SCALE GENOMIC DNA]</scope>
</reference>
<dbReference type="KEGG" id="bih:BIP78_0790"/>
<dbReference type="EMBL" id="CP034928">
    <property type="protein sequence ID" value="QAA76556.1"/>
    <property type="molecule type" value="Genomic_DNA"/>
</dbReference>
<gene>
    <name evidence="1" type="ORF">BIP78_0790</name>
</gene>
<name>A0A410FU26_BIPS1</name>
<accession>A0A410FU26</accession>
<evidence type="ECO:0000313" key="2">
    <source>
        <dbReference type="Proteomes" id="UP000287233"/>
    </source>
</evidence>
<protein>
    <submittedName>
        <fullName evidence="1">Uncharacterized protein</fullName>
    </submittedName>
</protein>
<sequence>MGNLSSAGMTQIRFWGRGVGPPLSPVRAPPVTPQQLYAAPPDHARCACSLNRVLAPPRAGNCLAHQESPLDVWGGDSIVNITEGVIRWVHDGMVDQEALRRAILAVGSEGGTDE</sequence>
<organism evidence="1 2">
    <name type="scientific">Bipolaricaulis sibiricus</name>
    <dbReference type="NCBI Taxonomy" id="2501609"/>
    <lineage>
        <taxon>Bacteria</taxon>
        <taxon>Candidatus Bipolaricaulota</taxon>
        <taxon>Candidatus Bipolaricaulia</taxon>
        <taxon>Candidatus Bipolaricaulales</taxon>
        <taxon>Candidatus Bipolaricaulaceae</taxon>
        <taxon>Candidatus Bipolaricaulis</taxon>
    </lineage>
</organism>